<reference evidence="1" key="1">
    <citation type="journal article" date="2014" name="Front. Microbiol.">
        <title>High frequency of phylogenetically diverse reductive dehalogenase-homologous genes in deep subseafloor sedimentary metagenomes.</title>
        <authorList>
            <person name="Kawai M."/>
            <person name="Futagami T."/>
            <person name="Toyoda A."/>
            <person name="Takaki Y."/>
            <person name="Nishi S."/>
            <person name="Hori S."/>
            <person name="Arai W."/>
            <person name="Tsubouchi T."/>
            <person name="Morono Y."/>
            <person name="Uchiyama I."/>
            <person name="Ito T."/>
            <person name="Fujiyama A."/>
            <person name="Inagaki F."/>
            <person name="Takami H."/>
        </authorList>
    </citation>
    <scope>NUCLEOTIDE SEQUENCE</scope>
    <source>
        <strain evidence="1">Expedition CK06-06</strain>
    </source>
</reference>
<name>X1LD08_9ZZZZ</name>
<sequence length="92" mass="10547">MKAICLNIIDDEEKARKKLKESDLLGIKDNIYRSFGLLKYAKILSYEESLELLSIIRLGLDLDIINGVNGFDYFELINKISDSHIILDLEIS</sequence>
<organism evidence="1">
    <name type="scientific">marine sediment metagenome</name>
    <dbReference type="NCBI Taxonomy" id="412755"/>
    <lineage>
        <taxon>unclassified sequences</taxon>
        <taxon>metagenomes</taxon>
        <taxon>ecological metagenomes</taxon>
    </lineage>
</organism>
<accession>X1LD08</accession>
<evidence type="ECO:0000313" key="1">
    <source>
        <dbReference type="EMBL" id="GAI16968.1"/>
    </source>
</evidence>
<comment type="caution">
    <text evidence="1">The sequence shown here is derived from an EMBL/GenBank/DDBJ whole genome shotgun (WGS) entry which is preliminary data.</text>
</comment>
<protein>
    <submittedName>
        <fullName evidence="1">Uncharacterized protein</fullName>
    </submittedName>
</protein>
<dbReference type="EMBL" id="BARV01004277">
    <property type="protein sequence ID" value="GAI16968.1"/>
    <property type="molecule type" value="Genomic_DNA"/>
</dbReference>
<proteinExistence type="predicted"/>
<feature type="non-terminal residue" evidence="1">
    <location>
        <position position="92"/>
    </location>
</feature>
<gene>
    <name evidence="1" type="ORF">S06H3_09613</name>
</gene>
<dbReference type="AlphaFoldDB" id="X1LD08"/>